<dbReference type="Proteomes" id="UP000292052">
    <property type="component" value="Unassembled WGS sequence"/>
</dbReference>
<dbReference type="SMART" id="SM00215">
    <property type="entry name" value="VWC_out"/>
    <property type="match status" value="1"/>
</dbReference>
<accession>A0A482VL86</accession>
<gene>
    <name evidence="2" type="ORF">BDFB_003923</name>
</gene>
<protein>
    <recommendedName>
        <fullName evidence="1">VWFC domain-containing protein</fullName>
    </recommendedName>
</protein>
<dbReference type="SUPFAM" id="SSF57603">
    <property type="entry name" value="FnI-like domain"/>
    <property type="match status" value="1"/>
</dbReference>
<sequence length="327" mass="35939">MCWHSEALLHAAPPIESCPYDSIQVEDTCKCNHKICSKPPCLYELNIAVNGTDIPGNCCAVYSCDGCANETLIEGKCPCAPGATLNSKGECTCIDPHKNLINNECVCDPDKCELPQICDRHHVSVTDKEGCCMKTKCIKCPDDSFATNNNDEAIDDKCVCYPCTNECGPNERVVVIQRGSGFPSSCCDLYKCESGDLEKKCIVEEVIYSEGESWETADAQTCKCQGGISFCSKPTEEETFRSCHQEGSVYKHNESWMVDSCTNCTCFNGETKCIAHMCEVSEGHLKKPECQPLNCTKVCPDGNHIDPFGNHIDHMGPYTLLENISTN</sequence>
<feature type="domain" description="VWFC" evidence="1">
    <location>
        <begin position="243"/>
        <end position="299"/>
    </location>
</feature>
<comment type="caution">
    <text evidence="2">The sequence shown here is derived from an EMBL/GenBank/DDBJ whole genome shotgun (WGS) entry which is preliminary data.</text>
</comment>
<dbReference type="AlphaFoldDB" id="A0A482VL86"/>
<dbReference type="OrthoDB" id="5976811at2759"/>
<dbReference type="EMBL" id="QDEB01090272">
    <property type="protein sequence ID" value="RZC33259.1"/>
    <property type="molecule type" value="Genomic_DNA"/>
</dbReference>
<dbReference type="PANTHER" id="PTHR46439:SF1">
    <property type="entry name" value="CYSTEINE-RICH MOTOR NEURON 1 PROTEIN"/>
    <property type="match status" value="1"/>
</dbReference>
<dbReference type="Pfam" id="PF00093">
    <property type="entry name" value="VWC"/>
    <property type="match status" value="1"/>
</dbReference>
<evidence type="ECO:0000313" key="3">
    <source>
        <dbReference type="Proteomes" id="UP000292052"/>
    </source>
</evidence>
<keyword evidence="3" id="KW-1185">Reference proteome</keyword>
<dbReference type="STRING" id="1661398.A0A482VL86"/>
<reference evidence="2 3" key="1">
    <citation type="submission" date="2017-03" db="EMBL/GenBank/DDBJ databases">
        <title>Genome of the blue death feigning beetle - Asbolus verrucosus.</title>
        <authorList>
            <person name="Rider S.D."/>
        </authorList>
    </citation>
    <scope>NUCLEOTIDE SEQUENCE [LARGE SCALE GENOMIC DNA]</scope>
    <source>
        <strain evidence="2">Butters</strain>
        <tissue evidence="2">Head and leg muscle</tissue>
    </source>
</reference>
<proteinExistence type="predicted"/>
<dbReference type="InterPro" id="IPR052624">
    <property type="entry name" value="CRIM1"/>
</dbReference>
<evidence type="ECO:0000313" key="2">
    <source>
        <dbReference type="EMBL" id="RZC33259.1"/>
    </source>
</evidence>
<dbReference type="Gene3D" id="2.10.70.10">
    <property type="entry name" value="Complement Module, domain 1"/>
    <property type="match status" value="2"/>
</dbReference>
<name>A0A482VL86_ASBVE</name>
<evidence type="ECO:0000259" key="1">
    <source>
        <dbReference type="SMART" id="SM00215"/>
    </source>
</evidence>
<dbReference type="PANTHER" id="PTHR46439">
    <property type="entry name" value="CYSTEINE-RICH MOTOR NEURON 1 PROTEIN"/>
    <property type="match status" value="1"/>
</dbReference>
<dbReference type="GO" id="GO:0005886">
    <property type="term" value="C:plasma membrane"/>
    <property type="evidence" value="ECO:0007669"/>
    <property type="project" value="TreeGrafter"/>
</dbReference>
<dbReference type="InterPro" id="IPR001007">
    <property type="entry name" value="VWF_dom"/>
</dbReference>
<organism evidence="2 3">
    <name type="scientific">Asbolus verrucosus</name>
    <name type="common">Desert ironclad beetle</name>
    <dbReference type="NCBI Taxonomy" id="1661398"/>
    <lineage>
        <taxon>Eukaryota</taxon>
        <taxon>Metazoa</taxon>
        <taxon>Ecdysozoa</taxon>
        <taxon>Arthropoda</taxon>
        <taxon>Hexapoda</taxon>
        <taxon>Insecta</taxon>
        <taxon>Pterygota</taxon>
        <taxon>Neoptera</taxon>
        <taxon>Endopterygota</taxon>
        <taxon>Coleoptera</taxon>
        <taxon>Polyphaga</taxon>
        <taxon>Cucujiformia</taxon>
        <taxon>Tenebrionidae</taxon>
        <taxon>Pimeliinae</taxon>
        <taxon>Asbolus</taxon>
    </lineage>
</organism>